<proteinExistence type="predicted"/>
<dbReference type="EMBL" id="FNXY01000006">
    <property type="protein sequence ID" value="SEJ27242.1"/>
    <property type="molecule type" value="Genomic_DNA"/>
</dbReference>
<evidence type="ECO:0000313" key="3">
    <source>
        <dbReference type="Proteomes" id="UP000199532"/>
    </source>
</evidence>
<dbReference type="AlphaFoldDB" id="A0A1H6XQS5"/>
<reference evidence="2 3" key="1">
    <citation type="submission" date="2016-10" db="EMBL/GenBank/DDBJ databases">
        <authorList>
            <person name="de Groot N.N."/>
        </authorList>
    </citation>
    <scope>NUCLEOTIDE SEQUENCE [LARGE SCALE GENOMIC DNA]</scope>
    <source>
        <strain evidence="2 3">DSM 19938</strain>
    </source>
</reference>
<keyword evidence="3" id="KW-1185">Reference proteome</keyword>
<name>A0A1H6XQS5_9BACT</name>
<evidence type="ECO:0000256" key="1">
    <source>
        <dbReference type="SAM" id="Phobius"/>
    </source>
</evidence>
<accession>A0A1H6XQS5</accession>
<keyword evidence="1" id="KW-0472">Membrane</keyword>
<dbReference type="STRING" id="408657.SAMN04487995_3886"/>
<evidence type="ECO:0008006" key="4">
    <source>
        <dbReference type="Google" id="ProtNLM"/>
    </source>
</evidence>
<organism evidence="2 3">
    <name type="scientific">Dyadobacter koreensis</name>
    <dbReference type="NCBI Taxonomy" id="408657"/>
    <lineage>
        <taxon>Bacteria</taxon>
        <taxon>Pseudomonadati</taxon>
        <taxon>Bacteroidota</taxon>
        <taxon>Cytophagia</taxon>
        <taxon>Cytophagales</taxon>
        <taxon>Spirosomataceae</taxon>
        <taxon>Dyadobacter</taxon>
    </lineage>
</organism>
<protein>
    <recommendedName>
        <fullName evidence="4">PKD domain-containing protein</fullName>
    </recommendedName>
</protein>
<dbReference type="RefSeq" id="WP_090337911.1">
    <property type="nucleotide sequence ID" value="NZ_FNXY01000006.1"/>
</dbReference>
<feature type="transmembrane region" description="Helical" evidence="1">
    <location>
        <begin position="115"/>
        <end position="133"/>
    </location>
</feature>
<gene>
    <name evidence="2" type="ORF">SAMN04487995_3886</name>
</gene>
<sequence length="421" mass="47181">MPSEINELLRCKKLIEQKLDWGPGESWQSIDFENLSQLILDDTGVSLSVSTLRRIWGRVEYNHLPSVTTLNTLAKFAGYEDWRNFIKTKTTAQKEISEPANQNNRAAKNGSAIKLAWLFGSLLIIGTISIFAFDNGDALLKPEDFSFSSQPITRGIPNSVVFTYDASQAPDDSVFIQQSWDNNKRTLVDKNQHKHTSIYYEPGLFIAKLIIGNQVIREHKLLVPTDGWLGTIDDKEIPVYLKNSDFIRDGILSLPIPVISQKNIPMQPKPPVVTYSNVGNFDPVSLNDFSFTSEIKNEFREGAAVCQLTRITLFTDSIPIVIPLSVKGCVSELNLLSVDHYVSGKKADLSAFGVDFSNWVEVSCKSNSSNIQYFVNKKIAIEFPLPKNNVRIIGIAYTFQGTGAVRKIRLSSQDEMVFEAF</sequence>
<dbReference type="OrthoDB" id="639802at2"/>
<dbReference type="Proteomes" id="UP000199532">
    <property type="component" value="Unassembled WGS sequence"/>
</dbReference>
<keyword evidence="1" id="KW-1133">Transmembrane helix</keyword>
<keyword evidence="1" id="KW-0812">Transmembrane</keyword>
<evidence type="ECO:0000313" key="2">
    <source>
        <dbReference type="EMBL" id="SEJ27242.1"/>
    </source>
</evidence>